<feature type="region of interest" description="Disordered" evidence="13">
    <location>
        <begin position="218"/>
        <end position="251"/>
    </location>
</feature>
<dbReference type="GO" id="GO:0039502">
    <property type="term" value="P:symbiont-mediated suppression of host type I interferon-mediated signaling pathway"/>
    <property type="evidence" value="ECO:0007669"/>
    <property type="project" value="UniProtKB-KW"/>
</dbReference>
<protein>
    <recommendedName>
        <fullName evidence="5">Protein DP71L</fullName>
    </recommendedName>
    <alternativeName>
        <fullName evidence="12">MyD116 homolog</fullName>
    </alternativeName>
</protein>
<dbReference type="GO" id="GO:0051246">
    <property type="term" value="P:regulation of protein metabolic process"/>
    <property type="evidence" value="ECO:0007669"/>
    <property type="project" value="UniProtKB-ARBA"/>
</dbReference>
<dbReference type="GO" id="GO:0000164">
    <property type="term" value="C:protein phosphatase type 1 complex"/>
    <property type="evidence" value="ECO:0007669"/>
    <property type="project" value="TreeGrafter"/>
</dbReference>
<dbReference type="Proteomes" id="UP001154078">
    <property type="component" value="Chromosome 11"/>
</dbReference>
<evidence type="ECO:0000256" key="11">
    <source>
        <dbReference type="ARBA" id="ARBA00023280"/>
    </source>
</evidence>
<keyword evidence="7" id="KW-1090">Inhibition of host innate immune response by virus</keyword>
<keyword evidence="11" id="KW-0899">Viral immunoevasion</keyword>
<dbReference type="PANTHER" id="PTHR16489">
    <property type="entry name" value="GH11727P"/>
    <property type="match status" value="1"/>
</dbReference>
<evidence type="ECO:0000256" key="1">
    <source>
        <dbReference type="ARBA" id="ARBA00003756"/>
    </source>
</evidence>
<evidence type="ECO:0000256" key="4">
    <source>
        <dbReference type="ARBA" id="ARBA00011204"/>
    </source>
</evidence>
<organism evidence="15 16">
    <name type="scientific">Brassicogethes aeneus</name>
    <name type="common">Rape pollen beetle</name>
    <name type="synonym">Meligethes aeneus</name>
    <dbReference type="NCBI Taxonomy" id="1431903"/>
    <lineage>
        <taxon>Eukaryota</taxon>
        <taxon>Metazoa</taxon>
        <taxon>Ecdysozoa</taxon>
        <taxon>Arthropoda</taxon>
        <taxon>Hexapoda</taxon>
        <taxon>Insecta</taxon>
        <taxon>Pterygota</taxon>
        <taxon>Neoptera</taxon>
        <taxon>Endopterygota</taxon>
        <taxon>Coleoptera</taxon>
        <taxon>Polyphaga</taxon>
        <taxon>Cucujiformia</taxon>
        <taxon>Nitidulidae</taxon>
        <taxon>Meligethinae</taxon>
        <taxon>Brassicogethes</taxon>
    </lineage>
</organism>
<feature type="domain" description="Protein phosphatase 1 regulatory subunit 15A/B C-terminal" evidence="14">
    <location>
        <begin position="281"/>
        <end position="323"/>
    </location>
</feature>
<keyword evidence="16" id="KW-1185">Reference proteome</keyword>
<accession>A0A9P0AVW5</accession>
<evidence type="ECO:0000256" key="2">
    <source>
        <dbReference type="ARBA" id="ARBA00007512"/>
    </source>
</evidence>
<dbReference type="GO" id="GO:0005783">
    <property type="term" value="C:endoplasmic reticulum"/>
    <property type="evidence" value="ECO:0007669"/>
    <property type="project" value="TreeGrafter"/>
</dbReference>
<sequence>MWGSMNFSVAGPLGVQKRGYHGITNFGTINIQPNKFFTNPTFLGEVKKNIHGKTHITDIRRVNEDIATPNSSTIIENIKKIKPDIIMKSEPIEMCAGKNCRKPRRRKHLSKKNKDSIDVNTNISMDVEDKPMVDNFNVFVSPQPLVLQDFISESLKSCDTMEVQENNSPKQTINISPVIKESITFCITPPKNCHNFLSRERQMSVCESEDSFVVFESGSEDELNFSDNDISSGDSESDDSDDSGSDFDSSGSVIPNKRVRFAEEEDLCEVHPMVQWAYAYQAARKGPWEVYARDRERFKKRIQNTETILSPIFDQKHRDKIYENRFNITE</sequence>
<gene>
    <name evidence="15" type="ORF">MELIAE_LOCUS2716</name>
</gene>
<evidence type="ECO:0000256" key="10">
    <source>
        <dbReference type="ARBA" id="ARBA00023258"/>
    </source>
</evidence>
<dbReference type="InterPro" id="IPR019523">
    <property type="entry name" value="Prot_Pase1_reg-su15A/B_C"/>
</dbReference>
<dbReference type="Pfam" id="PF10488">
    <property type="entry name" value="PP1c_bdg"/>
    <property type="match status" value="1"/>
</dbReference>
<keyword evidence="6" id="KW-0945">Host-virus interaction</keyword>
<dbReference type="PANTHER" id="PTHR16489:SF12">
    <property type="entry name" value="GH11727P"/>
    <property type="match status" value="1"/>
</dbReference>
<keyword evidence="9" id="KW-0426">Late protein</keyword>
<comment type="similarity">
    <text evidence="3">Belongs to the PPP1R15 family.</text>
</comment>
<evidence type="ECO:0000256" key="12">
    <source>
        <dbReference type="ARBA" id="ARBA00031298"/>
    </source>
</evidence>
<dbReference type="AlphaFoldDB" id="A0A9P0AVW5"/>
<evidence type="ECO:0000256" key="6">
    <source>
        <dbReference type="ARBA" id="ARBA00022581"/>
    </source>
</evidence>
<dbReference type="OrthoDB" id="5976067at2759"/>
<dbReference type="GO" id="GO:0019888">
    <property type="term" value="F:protein phosphatase regulator activity"/>
    <property type="evidence" value="ECO:0007669"/>
    <property type="project" value="TreeGrafter"/>
</dbReference>
<dbReference type="EMBL" id="OV121142">
    <property type="protein sequence ID" value="CAH0549624.1"/>
    <property type="molecule type" value="Genomic_DNA"/>
</dbReference>
<dbReference type="InterPro" id="IPR051254">
    <property type="entry name" value="PPP1R15"/>
</dbReference>
<evidence type="ECO:0000256" key="9">
    <source>
        <dbReference type="ARBA" id="ARBA00022921"/>
    </source>
</evidence>
<evidence type="ECO:0000256" key="5">
    <source>
        <dbReference type="ARBA" id="ARBA00019072"/>
    </source>
</evidence>
<evidence type="ECO:0000256" key="13">
    <source>
        <dbReference type="SAM" id="MobiDB-lite"/>
    </source>
</evidence>
<keyword evidence="8" id="KW-1114">Inhibition of host interferon signaling pathway by virus</keyword>
<evidence type="ECO:0000313" key="16">
    <source>
        <dbReference type="Proteomes" id="UP001154078"/>
    </source>
</evidence>
<evidence type="ECO:0000256" key="8">
    <source>
        <dbReference type="ARBA" id="ARBA00022830"/>
    </source>
</evidence>
<evidence type="ECO:0000256" key="7">
    <source>
        <dbReference type="ARBA" id="ARBA00022632"/>
    </source>
</evidence>
<comment type="similarity">
    <text evidence="2">Belongs to the asfivirus DP71L family.</text>
</comment>
<comment type="function">
    <text evidence="1">Interacts with the host phosphatase PP1 catalytic subunit (PPP1CB) and recruits it to dephosphorylate EIF2S1/eIF2alpha and therefore restores the host translation that has been shut-down by the host. Also inhibits the EIF2S1/eIF2alpha-ATF4-DDIT3/CHOP pathway.</text>
</comment>
<reference evidence="15" key="1">
    <citation type="submission" date="2021-12" db="EMBL/GenBank/DDBJ databases">
        <authorList>
            <person name="King R."/>
        </authorList>
    </citation>
    <scope>NUCLEOTIDE SEQUENCE</scope>
</reference>
<proteinExistence type="inferred from homology"/>
<name>A0A9P0AVW5_BRAAE</name>
<feature type="compositionally biased region" description="Acidic residues" evidence="13">
    <location>
        <begin position="235"/>
        <end position="245"/>
    </location>
</feature>
<evidence type="ECO:0000256" key="3">
    <source>
        <dbReference type="ARBA" id="ARBA00010161"/>
    </source>
</evidence>
<evidence type="ECO:0000313" key="15">
    <source>
        <dbReference type="EMBL" id="CAH0549624.1"/>
    </source>
</evidence>
<dbReference type="GO" id="GO:0034976">
    <property type="term" value="P:response to endoplasmic reticulum stress"/>
    <property type="evidence" value="ECO:0007669"/>
    <property type="project" value="TreeGrafter"/>
</dbReference>
<comment type="subunit">
    <text evidence="4">Interacts (via C-terminus) with host PPP1CB.</text>
</comment>
<evidence type="ECO:0000259" key="14">
    <source>
        <dbReference type="Pfam" id="PF10488"/>
    </source>
</evidence>
<keyword evidence="10" id="KW-0922">Interferon antiviral system evasion</keyword>